<dbReference type="GO" id="GO:0033260">
    <property type="term" value="P:nuclear DNA replication"/>
    <property type="evidence" value="ECO:0007669"/>
    <property type="project" value="TreeGrafter"/>
</dbReference>
<dbReference type="AlphaFoldDB" id="A0A2N5TWL1"/>
<sequence>MKPSDVIILAVKTWQSTSLCTQRGAGNVIRSIRTYSIPAGLTIENHSRDQISPALDCIAGLQLSPKFSRFSHQSKPLSLRAHPTKAIPPDPFGTPQAAYFYDSPHARTPPQYQGLTIVSANSEPAPRSKARASPSASGSIAESSPQCNTRERSRTRSLGASSTNSSTSLESAATASTISTYTGIDSVATAPTSPSTSSVDFDGPEPRASLLRSSLLPQDILERCPHSGQYMASFACPRLPPTVNLRLFCQQPSRYATISDIVVYSKAANAIDYNVYVVSEPFEVFEREFAHVVAVDGWGYRRNKRSLSPMAVVRRPNHPMLVNGLFQSLSQSVSSAPQGNMYGVLKTPSYVQCNGPTGTGNNAVKIQLSTNTALNNKLKDGSTYMLNGRMIALSDGTPPVVTYSDTSVVKVIDEPAPPPDMINKTYVIGLGHVTHWGEVISHKPERSIPLEVTVAHNDWDPVILDTRHLHLRIGLKELAQLTKVLVISLPRLAWFWSQYNHLSLRELGEDSRDGLPDHPKFACNDGFDHSSLGKTDDTGFELSCVFFCVWASWKPKIKLSFNVGLAM</sequence>
<name>A0A2N5TWL1_9BASI</name>
<evidence type="ECO:0000256" key="1">
    <source>
        <dbReference type="SAM" id="MobiDB-lite"/>
    </source>
</evidence>
<dbReference type="PANTHER" id="PTHR47550:SF1">
    <property type="entry name" value="DUAL SPECIFICITY PROTEIN PHOSPHATASE PPS1"/>
    <property type="match status" value="1"/>
</dbReference>
<feature type="region of interest" description="Disordered" evidence="1">
    <location>
        <begin position="122"/>
        <end position="172"/>
    </location>
</feature>
<proteinExistence type="predicted"/>
<evidence type="ECO:0000313" key="3">
    <source>
        <dbReference type="Proteomes" id="UP000235392"/>
    </source>
</evidence>
<comment type="caution">
    <text evidence="2">The sequence shown here is derived from an EMBL/GenBank/DDBJ whole genome shotgun (WGS) entry which is preliminary data.</text>
</comment>
<organism evidence="2 3">
    <name type="scientific">Puccinia coronata f. sp. avenae</name>
    <dbReference type="NCBI Taxonomy" id="200324"/>
    <lineage>
        <taxon>Eukaryota</taxon>
        <taxon>Fungi</taxon>
        <taxon>Dikarya</taxon>
        <taxon>Basidiomycota</taxon>
        <taxon>Pucciniomycotina</taxon>
        <taxon>Pucciniomycetes</taxon>
        <taxon>Pucciniales</taxon>
        <taxon>Pucciniaceae</taxon>
        <taxon>Puccinia</taxon>
    </lineage>
</organism>
<dbReference type="EMBL" id="PGCI01000317">
    <property type="protein sequence ID" value="PLW29854.1"/>
    <property type="molecule type" value="Genomic_DNA"/>
</dbReference>
<evidence type="ECO:0000313" key="2">
    <source>
        <dbReference type="EMBL" id="PLW29854.1"/>
    </source>
</evidence>
<dbReference type="Proteomes" id="UP000235392">
    <property type="component" value="Unassembled WGS sequence"/>
</dbReference>
<feature type="compositionally biased region" description="Low complexity" evidence="1">
    <location>
        <begin position="124"/>
        <end position="144"/>
    </location>
</feature>
<feature type="region of interest" description="Disordered" evidence="1">
    <location>
        <begin position="81"/>
        <end position="105"/>
    </location>
</feature>
<feature type="compositionally biased region" description="Low complexity" evidence="1">
    <location>
        <begin position="156"/>
        <end position="172"/>
    </location>
</feature>
<dbReference type="InterPro" id="IPR053239">
    <property type="entry name" value="Dual_spec_PTase"/>
</dbReference>
<dbReference type="GO" id="GO:0005634">
    <property type="term" value="C:nucleus"/>
    <property type="evidence" value="ECO:0007669"/>
    <property type="project" value="GOC"/>
</dbReference>
<accession>A0A2N5TWL1</accession>
<dbReference type="PANTHER" id="PTHR47550">
    <property type="entry name" value="DUAL SPECIFICITY PROTEIN PHOSPHATASE PPS1"/>
    <property type="match status" value="1"/>
</dbReference>
<dbReference type="GO" id="GO:0008138">
    <property type="term" value="F:protein tyrosine/serine/threonine phosphatase activity"/>
    <property type="evidence" value="ECO:0007669"/>
    <property type="project" value="TreeGrafter"/>
</dbReference>
<gene>
    <name evidence="2" type="ORF">PCASD_21199</name>
</gene>
<protein>
    <submittedName>
        <fullName evidence="2">Uncharacterized protein</fullName>
    </submittedName>
</protein>
<reference evidence="2 3" key="1">
    <citation type="submission" date="2017-11" db="EMBL/GenBank/DDBJ databases">
        <title>De novo assembly and phasing of dikaryotic genomes from two isolates of Puccinia coronata f. sp. avenae, the causal agent of oat crown rust.</title>
        <authorList>
            <person name="Miller M.E."/>
            <person name="Zhang Y."/>
            <person name="Omidvar V."/>
            <person name="Sperschneider J."/>
            <person name="Schwessinger B."/>
            <person name="Raley C."/>
            <person name="Palmer J.M."/>
            <person name="Garnica D."/>
            <person name="Upadhyaya N."/>
            <person name="Rathjen J."/>
            <person name="Taylor J.M."/>
            <person name="Park R.F."/>
            <person name="Dodds P.N."/>
            <person name="Hirsch C.D."/>
            <person name="Kianian S.F."/>
            <person name="Figueroa M."/>
        </authorList>
    </citation>
    <scope>NUCLEOTIDE SEQUENCE [LARGE SCALE GENOMIC DNA]</scope>
    <source>
        <strain evidence="2">12SD80</strain>
    </source>
</reference>